<dbReference type="Proteomes" id="UP000664658">
    <property type="component" value="Unassembled WGS sequence"/>
</dbReference>
<evidence type="ECO:0000313" key="2">
    <source>
        <dbReference type="Proteomes" id="UP000664658"/>
    </source>
</evidence>
<name>A0A8I1WBH5_PLESH</name>
<evidence type="ECO:0000313" key="1">
    <source>
        <dbReference type="EMBL" id="MBO1109777.1"/>
    </source>
</evidence>
<protein>
    <submittedName>
        <fullName evidence="1">Uncharacterized protein</fullName>
    </submittedName>
</protein>
<dbReference type="RefSeq" id="WP_207542733.1">
    <property type="nucleotide sequence ID" value="NZ_JAFNAA010000030.1"/>
</dbReference>
<dbReference type="AlphaFoldDB" id="A0A8I1WBH5"/>
<proteinExistence type="predicted"/>
<sequence>MGDRRQKSEAIKDLIGEGRECVSVKKDPKKQRKKPELEGKGSALLFICANAS</sequence>
<accession>A0A8I1WBH5</accession>
<comment type="caution">
    <text evidence="1">The sequence shown here is derived from an EMBL/GenBank/DDBJ whole genome shotgun (WGS) entry which is preliminary data.</text>
</comment>
<organism evidence="1 2">
    <name type="scientific">Plesiomonas shigelloides</name>
    <name type="common">Aeromonas shigelloides</name>
    <dbReference type="NCBI Taxonomy" id="703"/>
    <lineage>
        <taxon>Bacteria</taxon>
        <taxon>Pseudomonadati</taxon>
        <taxon>Pseudomonadota</taxon>
        <taxon>Gammaproteobacteria</taxon>
        <taxon>Enterobacterales</taxon>
        <taxon>Enterobacteriaceae</taxon>
        <taxon>Plesiomonas</taxon>
    </lineage>
</organism>
<dbReference type="EMBL" id="JAFNAA010000030">
    <property type="protein sequence ID" value="MBO1109777.1"/>
    <property type="molecule type" value="Genomic_DNA"/>
</dbReference>
<gene>
    <name evidence="1" type="ORF">J2R62_16495</name>
</gene>
<reference evidence="1" key="1">
    <citation type="submission" date="2021-03" db="EMBL/GenBank/DDBJ databases">
        <title>Plesiomonas shigelloides zfcc0051, isolated from zebrafish feces.</title>
        <authorList>
            <person name="Vanderhoek Z."/>
            <person name="Gaulke C."/>
        </authorList>
    </citation>
    <scope>NUCLEOTIDE SEQUENCE</scope>
    <source>
        <strain evidence="1">Zfcc0051</strain>
    </source>
</reference>